<dbReference type="RefSeq" id="XP_022109230.1">
    <property type="nucleotide sequence ID" value="XM_022253538.1"/>
</dbReference>
<keyword evidence="2" id="KW-1185">Reference proteome</keyword>
<dbReference type="CDD" id="cd02440">
    <property type="entry name" value="AdoMet_MTases"/>
    <property type="match status" value="1"/>
</dbReference>
<dbReference type="Proteomes" id="UP000694845">
    <property type="component" value="Unplaced"/>
</dbReference>
<evidence type="ECO:0000259" key="1">
    <source>
        <dbReference type="Pfam" id="PF08241"/>
    </source>
</evidence>
<dbReference type="Pfam" id="PF08241">
    <property type="entry name" value="Methyltransf_11"/>
    <property type="match status" value="1"/>
</dbReference>
<dbReference type="GO" id="GO:0008757">
    <property type="term" value="F:S-adenosylmethionine-dependent methyltransferase activity"/>
    <property type="evidence" value="ECO:0007669"/>
    <property type="project" value="InterPro"/>
</dbReference>
<proteinExistence type="predicted"/>
<dbReference type="OMA" id="PERGYIC"/>
<dbReference type="GeneID" id="110989269"/>
<organism evidence="2 3">
    <name type="scientific">Acanthaster planci</name>
    <name type="common">Crown-of-thorns starfish</name>
    <dbReference type="NCBI Taxonomy" id="133434"/>
    <lineage>
        <taxon>Eukaryota</taxon>
        <taxon>Metazoa</taxon>
        <taxon>Echinodermata</taxon>
        <taxon>Eleutherozoa</taxon>
        <taxon>Asterozoa</taxon>
        <taxon>Asteroidea</taxon>
        <taxon>Valvatacea</taxon>
        <taxon>Valvatida</taxon>
        <taxon>Acanthasteridae</taxon>
        <taxon>Acanthaster</taxon>
    </lineage>
</organism>
<protein>
    <submittedName>
        <fullName evidence="3">Juvenile hormone acid O-methyltransferase-like</fullName>
    </submittedName>
</protein>
<dbReference type="KEGG" id="aplc:110989269"/>
<dbReference type="Gene3D" id="3.40.50.150">
    <property type="entry name" value="Vaccinia Virus protein VP39"/>
    <property type="match status" value="1"/>
</dbReference>
<dbReference type="OrthoDB" id="8300214at2759"/>
<reference evidence="3" key="1">
    <citation type="submission" date="2025-08" db="UniProtKB">
        <authorList>
            <consortium name="RefSeq"/>
        </authorList>
    </citation>
    <scope>IDENTIFICATION</scope>
</reference>
<feature type="domain" description="Methyltransferase type 11" evidence="1">
    <location>
        <begin position="1"/>
        <end position="67"/>
    </location>
</feature>
<dbReference type="AlphaFoldDB" id="A0A8B7ZWT6"/>
<dbReference type="SUPFAM" id="SSF53335">
    <property type="entry name" value="S-adenosyl-L-methionine-dependent methyltransferases"/>
    <property type="match status" value="1"/>
</dbReference>
<gene>
    <name evidence="3" type="primary">LOC110989269</name>
</gene>
<dbReference type="InterPro" id="IPR029063">
    <property type="entry name" value="SAM-dependent_MTases_sf"/>
</dbReference>
<dbReference type="InterPro" id="IPR013216">
    <property type="entry name" value="Methyltransf_11"/>
</dbReference>
<name>A0A8B7ZWT6_ACAPL</name>
<accession>A0A8B7ZWT6</accession>
<sequence length="201" mass="22816">MIAVARQSKAASNITYLIGDARDVGDNPDWKGKFDKVVSFFVLHWIPFADQPRTLKGIVRCLKPGGEGLVIVDKDNEGLELPTAANLYVKNHEKWGEFVKGYESPVYMWNQSIPDTVQLLKTFGCSSATCEIKTKELRMSEVQTKLFLRTSLGEMPLIPAVEHEAFLDDLWQWAVSHYQTKAPERGYICLLIESVVIHFRK</sequence>
<evidence type="ECO:0000313" key="2">
    <source>
        <dbReference type="Proteomes" id="UP000694845"/>
    </source>
</evidence>
<evidence type="ECO:0000313" key="3">
    <source>
        <dbReference type="RefSeq" id="XP_022109230.1"/>
    </source>
</evidence>